<dbReference type="PANTHER" id="PTHR45727:SF2">
    <property type="entry name" value="NPC INTRACELLULAR CHOLESTEROL TRANSPORTER 1"/>
    <property type="match status" value="1"/>
</dbReference>
<evidence type="ECO:0000256" key="6">
    <source>
        <dbReference type="ARBA" id="ARBA00022989"/>
    </source>
</evidence>
<comment type="subcellular location">
    <subcellularLocation>
        <location evidence="1">Membrane</location>
        <topology evidence="1">Multi-pass membrane protein</topology>
    </subcellularLocation>
</comment>
<keyword evidence="17" id="KW-1185">Reference proteome</keyword>
<feature type="transmembrane region" description="Helical" evidence="13">
    <location>
        <begin position="627"/>
        <end position="645"/>
    </location>
</feature>
<comment type="similarity">
    <text evidence="2">Belongs to the patched family.</text>
</comment>
<keyword evidence="4 13" id="KW-0812">Transmembrane</keyword>
<evidence type="ECO:0000256" key="3">
    <source>
        <dbReference type="ARBA" id="ARBA00022448"/>
    </source>
</evidence>
<evidence type="ECO:0000256" key="2">
    <source>
        <dbReference type="ARBA" id="ARBA00005585"/>
    </source>
</evidence>
<dbReference type="Gene3D" id="1.20.1640.10">
    <property type="entry name" value="Multidrug efflux transporter AcrB transmembrane domain"/>
    <property type="match status" value="2"/>
</dbReference>
<keyword evidence="6 13" id="KW-1133">Transmembrane helix</keyword>
<keyword evidence="10" id="KW-0325">Glycoprotein</keyword>
<dbReference type="InterPro" id="IPR000731">
    <property type="entry name" value="SSD"/>
</dbReference>
<feature type="signal peptide" evidence="14">
    <location>
        <begin position="1"/>
        <end position="23"/>
    </location>
</feature>
<dbReference type="AlphaFoldDB" id="A0A9P1MYE2"/>
<comment type="catalytic activity">
    <reaction evidence="11">
        <text>cholesterol(in) = cholesterol(out)</text>
        <dbReference type="Rhea" id="RHEA:39747"/>
        <dbReference type="ChEBI" id="CHEBI:16113"/>
    </reaction>
</comment>
<dbReference type="InterPro" id="IPR053956">
    <property type="entry name" value="NPC1_MLD"/>
</dbReference>
<feature type="transmembrane region" description="Helical" evidence="13">
    <location>
        <begin position="1181"/>
        <end position="1205"/>
    </location>
</feature>
<feature type="transmembrane region" description="Helical" evidence="13">
    <location>
        <begin position="1054"/>
        <end position="1075"/>
    </location>
</feature>
<feature type="transmembrane region" description="Helical" evidence="13">
    <location>
        <begin position="715"/>
        <end position="735"/>
    </location>
</feature>
<evidence type="ECO:0000313" key="16">
    <source>
        <dbReference type="EMBL" id="CAI5444262.1"/>
    </source>
</evidence>
<evidence type="ECO:0000256" key="10">
    <source>
        <dbReference type="ARBA" id="ARBA00023180"/>
    </source>
</evidence>
<dbReference type="GO" id="GO:0030299">
    <property type="term" value="P:intestinal cholesterol absorption"/>
    <property type="evidence" value="ECO:0007669"/>
    <property type="project" value="TreeGrafter"/>
</dbReference>
<keyword evidence="9" id="KW-1015">Disulfide bond</keyword>
<comment type="caution">
    <text evidence="16">The sequence shown here is derived from an EMBL/GenBank/DDBJ whole genome shotgun (WGS) entry which is preliminary data.</text>
</comment>
<proteinExistence type="inferred from homology"/>
<feature type="transmembrane region" description="Helical" evidence="13">
    <location>
        <begin position="282"/>
        <end position="299"/>
    </location>
</feature>
<gene>
    <name evidence="16" type="ORF">CAMP_LOCUS6899</name>
</gene>
<keyword evidence="3" id="KW-0813">Transport</keyword>
<evidence type="ECO:0000256" key="5">
    <source>
        <dbReference type="ARBA" id="ARBA00022729"/>
    </source>
</evidence>
<evidence type="ECO:0000256" key="7">
    <source>
        <dbReference type="ARBA" id="ARBA00023055"/>
    </source>
</evidence>
<evidence type="ECO:0000256" key="11">
    <source>
        <dbReference type="ARBA" id="ARBA00034049"/>
    </source>
</evidence>
<keyword evidence="8 13" id="KW-0472">Membrane</keyword>
<feature type="domain" description="SSD" evidence="15">
    <location>
        <begin position="557"/>
        <end position="737"/>
    </location>
</feature>
<feature type="compositionally biased region" description="Basic and acidic residues" evidence="12">
    <location>
        <begin position="1235"/>
        <end position="1250"/>
    </location>
</feature>
<evidence type="ECO:0000256" key="14">
    <source>
        <dbReference type="SAM" id="SignalP"/>
    </source>
</evidence>
<dbReference type="InterPro" id="IPR032190">
    <property type="entry name" value="NPC1_N"/>
</dbReference>
<evidence type="ECO:0000256" key="12">
    <source>
        <dbReference type="SAM" id="MobiDB-lite"/>
    </source>
</evidence>
<dbReference type="InterPro" id="IPR053958">
    <property type="entry name" value="HMGCR/SNAP/NPC1-like_SSD"/>
</dbReference>
<dbReference type="PROSITE" id="PS50156">
    <property type="entry name" value="SSD"/>
    <property type="match status" value="1"/>
</dbReference>
<dbReference type="PANTHER" id="PTHR45727">
    <property type="entry name" value="NPC INTRACELLULAR CHOLESTEROL TRANSPORTER 1"/>
    <property type="match status" value="1"/>
</dbReference>
<feature type="transmembrane region" description="Helical" evidence="13">
    <location>
        <begin position="320"/>
        <end position="338"/>
    </location>
</feature>
<evidence type="ECO:0000256" key="13">
    <source>
        <dbReference type="SAM" id="Phobius"/>
    </source>
</evidence>
<dbReference type="GO" id="GO:0005886">
    <property type="term" value="C:plasma membrane"/>
    <property type="evidence" value="ECO:0007669"/>
    <property type="project" value="TreeGrafter"/>
</dbReference>
<evidence type="ECO:0000256" key="1">
    <source>
        <dbReference type="ARBA" id="ARBA00004141"/>
    </source>
</evidence>
<evidence type="ECO:0000256" key="4">
    <source>
        <dbReference type="ARBA" id="ARBA00022692"/>
    </source>
</evidence>
<evidence type="ECO:0000313" key="17">
    <source>
        <dbReference type="Proteomes" id="UP001152747"/>
    </source>
</evidence>
<keyword evidence="5 14" id="KW-0732">Signal</keyword>
<dbReference type="Pfam" id="PF12349">
    <property type="entry name" value="Sterol-sensing"/>
    <property type="match status" value="1"/>
</dbReference>
<dbReference type="OrthoDB" id="6510177at2759"/>
<keyword evidence="7" id="KW-0445">Lipid transport</keyword>
<dbReference type="SUPFAM" id="SSF82866">
    <property type="entry name" value="Multidrug efflux transporter AcrB transmembrane domain"/>
    <property type="match status" value="2"/>
</dbReference>
<feature type="transmembrane region" description="Helical" evidence="13">
    <location>
        <begin position="559"/>
        <end position="577"/>
    </location>
</feature>
<feature type="transmembrane region" description="Helical" evidence="13">
    <location>
        <begin position="683"/>
        <end position="703"/>
    </location>
</feature>
<dbReference type="Pfam" id="PF16414">
    <property type="entry name" value="NPC1_N"/>
    <property type="match status" value="1"/>
</dbReference>
<dbReference type="GO" id="GO:0015918">
    <property type="term" value="P:sterol transport"/>
    <property type="evidence" value="ECO:0007669"/>
    <property type="project" value="TreeGrafter"/>
</dbReference>
<feature type="transmembrane region" description="Helical" evidence="13">
    <location>
        <begin position="788"/>
        <end position="806"/>
    </location>
</feature>
<feature type="transmembrane region" description="Helical" evidence="13">
    <location>
        <begin position="1151"/>
        <end position="1175"/>
    </location>
</feature>
<dbReference type="Proteomes" id="UP001152747">
    <property type="component" value="Unassembled WGS sequence"/>
</dbReference>
<name>A0A9P1MYE2_9PELO</name>
<evidence type="ECO:0000256" key="9">
    <source>
        <dbReference type="ARBA" id="ARBA00023157"/>
    </source>
</evidence>
<accession>A0A9P1MYE2</accession>
<feature type="transmembrane region" description="Helical" evidence="13">
    <location>
        <begin position="589"/>
        <end position="607"/>
    </location>
</feature>
<sequence length="1250" mass="142937">MVYSYSYLVQLASLLLFIGNVSAENWISDGVCLIRGECHHYDEDNVTPCVLNDTENREPHVFDKTNFPEEMKVMQEMCPNLVKNDGTAAVCCTVEQFHRVIAQLRKSSPLIGKCPSCFTNFANIWCQFTCSPNQSKFLKILEIGPNNSVFKVQYELDENFANRMFDSCKDVKLGTDAKKPALKMMSISSKQPISLRNWLEFMGTMNLMYVIPMYTDFKMVNRDSNWKSWKCDEPVSSDQSVCGINDCNVKKIKLNLTNYPEEANEILTIARIYTIVMTWPNGFRFLFLVGVITIIRLLLPQVFVTFRKFCHRMVGEYTEFVISHPFLCVIVGVLIALARAEKSKFARNFPESIHRYQQIIFESDNGPIIYNRPFWYELFDFINELKHKKFENVSLADICYRPLGGECAIISPTNYFKNNKANFMNISIDYSLRNQDDDDYSDFPDKEDLYILHLETCLPEPLWLRTQANMSCFGDFGGPIQSHLVFGNTGEEEKVANWYYQSKAMIVTIPTIDNQKSKIWEKGFIELMKTTNFNNASFSFMAESSIDNEILAEAGQDKWVSIFACFSVLIYIILTLTRYHKPEESILSIFLHTKLFMVLLSVLLNVVSSWCSIGVHSYWGSHATDNAIVVLFFINFCMGINRCCITVRNFQAELGYYGNSEMSHDKIRENIIKSLNKTVPMTVSSSIICSLCFFISGGFPVIGEKMPIIETFARYASLAIFIDTIFYLLILIPYFQFDAIREIRGKCEIYPPYRISQEVMDELYEKVKKKSNKESITRRISVFLMRKWVRYLTLVIFFIFFVLASVTSSRATYGFDQTVAFSKSSYLSKHFENLNQYLNNGPPVFFIVEGEVDWKDYSIYKKFCTTSGCNDDSVGNILSALTNPETENTQSYLAGDVYNWVDSFLQYIDSRGRCCRMNSNGQFCSPLSNSLDCKPCVNSNTTDSHGNLLEEPFNKFFNRFLDTKPGVECAHGGYATARVAIKRDSENRITSTHFMTFFKKLNLTDSGEMYNAMQYAQDIARQLQIVINIGSVKVRAYSSFFIHYDQYSTISANLITLAVFVFMMVLGATVWLVGFIGALSTTITLISSFLYMISLMYYLGIEINMISATNLTMSLGITTEFVIQVLYAFYKSEKESKYERSLDTIATSGATILLGIMPSLILTAICLCFAVSPILKIYFGYIFFGIATISTIHAVLFLPAILVTFGEEGCFENMELSNETEEGSSEEMQKLSTTRKNEEEEIEMRTVSRV</sequence>
<dbReference type="GO" id="GO:0042632">
    <property type="term" value="P:cholesterol homeostasis"/>
    <property type="evidence" value="ECO:0007669"/>
    <property type="project" value="TreeGrafter"/>
</dbReference>
<dbReference type="EMBL" id="CANHGI010000003">
    <property type="protein sequence ID" value="CAI5444262.1"/>
    <property type="molecule type" value="Genomic_DNA"/>
</dbReference>
<protein>
    <recommendedName>
        <fullName evidence="15">SSD domain-containing protein</fullName>
    </recommendedName>
</protein>
<reference evidence="16" key="1">
    <citation type="submission" date="2022-11" db="EMBL/GenBank/DDBJ databases">
        <authorList>
            <person name="Kikuchi T."/>
        </authorList>
    </citation>
    <scope>NUCLEOTIDE SEQUENCE</scope>
    <source>
        <strain evidence="16">PS1010</strain>
    </source>
</reference>
<organism evidence="16 17">
    <name type="scientific">Caenorhabditis angaria</name>
    <dbReference type="NCBI Taxonomy" id="860376"/>
    <lineage>
        <taxon>Eukaryota</taxon>
        <taxon>Metazoa</taxon>
        <taxon>Ecdysozoa</taxon>
        <taxon>Nematoda</taxon>
        <taxon>Chromadorea</taxon>
        <taxon>Rhabditida</taxon>
        <taxon>Rhabditina</taxon>
        <taxon>Rhabditomorpha</taxon>
        <taxon>Rhabditoidea</taxon>
        <taxon>Rhabditidae</taxon>
        <taxon>Peloderinae</taxon>
        <taxon>Caenorhabditis</taxon>
    </lineage>
</organism>
<evidence type="ECO:0000259" key="15">
    <source>
        <dbReference type="PROSITE" id="PS50156"/>
    </source>
</evidence>
<feature type="transmembrane region" description="Helical" evidence="13">
    <location>
        <begin position="1111"/>
        <end position="1130"/>
    </location>
</feature>
<feature type="transmembrane region" description="Helical" evidence="13">
    <location>
        <begin position="1082"/>
        <end position="1099"/>
    </location>
</feature>
<feature type="chain" id="PRO_5040411381" description="SSD domain-containing protein" evidence="14">
    <location>
        <begin position="24"/>
        <end position="1250"/>
    </location>
</feature>
<dbReference type="Pfam" id="PF22314">
    <property type="entry name" value="NPC1_MLD"/>
    <property type="match status" value="1"/>
</dbReference>
<dbReference type="GO" id="GO:0015485">
    <property type="term" value="F:cholesterol binding"/>
    <property type="evidence" value="ECO:0007669"/>
    <property type="project" value="TreeGrafter"/>
</dbReference>
<evidence type="ECO:0000256" key="8">
    <source>
        <dbReference type="ARBA" id="ARBA00023136"/>
    </source>
</evidence>
<feature type="region of interest" description="Disordered" evidence="12">
    <location>
        <begin position="1216"/>
        <end position="1250"/>
    </location>
</feature>